<dbReference type="AlphaFoldDB" id="A0A0X3BPY9"/>
<dbReference type="GeneID" id="27138437"/>
<evidence type="ECO:0000313" key="2">
    <source>
        <dbReference type="EMBL" id="CVK34133.1"/>
    </source>
</evidence>
<evidence type="ECO:0000259" key="1">
    <source>
        <dbReference type="Pfam" id="PF03724"/>
    </source>
</evidence>
<dbReference type="EMBL" id="LT158599">
    <property type="protein sequence ID" value="CVK34133.1"/>
    <property type="molecule type" value="Genomic_DNA"/>
</dbReference>
<dbReference type="OrthoDB" id="106090at2157"/>
<feature type="domain" description="DUF306" evidence="1">
    <location>
        <begin position="190"/>
        <end position="302"/>
    </location>
</feature>
<dbReference type="KEGG" id="mema:MMAB1_2920"/>
<sequence>MRRRDGHHTLAKVAFLVIVVACLFSAVYSGGTGTPPDDAGRVAELFSAVYSGGTGTPPDDAGRVAEPLAGTAWNLVALRADNGSVTAPLPQAEPLIIFGESGTLSGSAGCNLYSAPYRINGTRISVEAVAITGAYPATVNGLVQQESRYRELLVAASSYRVDGDRLVLSGPSGKDLLVFSRAEQPKTVPLLATTWQLTRYSTGGGSAVASPVPGTNITLIFDDDGTLSGSAGCNAYSAPYQLNETGLAVERVIATKTSCTEPDGVMEQESAYLALLRSAAGYRIVGDTLAVIDGNGRAILFFTAEP</sequence>
<dbReference type="PANTHER" id="PTHR35535">
    <property type="entry name" value="HEAT SHOCK PROTEIN HSLJ"/>
    <property type="match status" value="1"/>
</dbReference>
<feature type="domain" description="DUF306" evidence="1">
    <location>
        <begin position="66"/>
        <end position="179"/>
    </location>
</feature>
<dbReference type="InterPro" id="IPR005184">
    <property type="entry name" value="DUF306_Meta_HslJ"/>
</dbReference>
<evidence type="ECO:0000313" key="3">
    <source>
        <dbReference type="Proteomes" id="UP000069850"/>
    </source>
</evidence>
<protein>
    <recommendedName>
        <fullName evidence="1">DUF306 domain-containing protein</fullName>
    </recommendedName>
</protein>
<dbReference type="Gene3D" id="2.40.128.270">
    <property type="match status" value="2"/>
</dbReference>
<dbReference type="RefSeq" id="WP_062265376.1">
    <property type="nucleotide sequence ID" value="NZ_LT158599.1"/>
</dbReference>
<dbReference type="InterPro" id="IPR053147">
    <property type="entry name" value="Hsp_HslJ-like"/>
</dbReference>
<dbReference type="Proteomes" id="UP000069850">
    <property type="component" value="Chromosome 1"/>
</dbReference>
<accession>A0A0X3BPY9</accession>
<dbReference type="Pfam" id="PF03724">
    <property type="entry name" value="META"/>
    <property type="match status" value="2"/>
</dbReference>
<name>A0A0X3BPY9_9EURY</name>
<proteinExistence type="predicted"/>
<dbReference type="InterPro" id="IPR038670">
    <property type="entry name" value="HslJ-like_sf"/>
</dbReference>
<organism evidence="2 3">
    <name type="scientific">Methanoculleus bourgensis</name>
    <dbReference type="NCBI Taxonomy" id="83986"/>
    <lineage>
        <taxon>Archaea</taxon>
        <taxon>Methanobacteriati</taxon>
        <taxon>Methanobacteriota</taxon>
        <taxon>Stenosarchaea group</taxon>
        <taxon>Methanomicrobia</taxon>
        <taxon>Methanomicrobiales</taxon>
        <taxon>Methanomicrobiaceae</taxon>
        <taxon>Methanoculleus</taxon>
    </lineage>
</organism>
<gene>
    <name evidence="2" type="ORF">MMAB1_2920</name>
</gene>
<reference evidence="2 3" key="1">
    <citation type="submission" date="2016-01" db="EMBL/GenBank/DDBJ databases">
        <authorList>
            <person name="Manzoor S."/>
        </authorList>
    </citation>
    <scope>NUCLEOTIDE SEQUENCE [LARGE SCALE GENOMIC DNA]</scope>
    <source>
        <strain evidence="2">Methanoculleus sp MAB1</strain>
    </source>
</reference>
<dbReference type="PANTHER" id="PTHR35535:SF2">
    <property type="entry name" value="DUF306 DOMAIN-CONTAINING PROTEIN"/>
    <property type="match status" value="1"/>
</dbReference>